<feature type="transmembrane region" description="Helical" evidence="6">
    <location>
        <begin position="356"/>
        <end position="375"/>
    </location>
</feature>
<keyword evidence="8" id="KW-1185">Reference proteome</keyword>
<feature type="transmembrane region" description="Helical" evidence="6">
    <location>
        <begin position="96"/>
        <end position="118"/>
    </location>
</feature>
<evidence type="ECO:0000256" key="3">
    <source>
        <dbReference type="ARBA" id="ARBA00022692"/>
    </source>
</evidence>
<dbReference type="RefSeq" id="WP_146848509.1">
    <property type="nucleotide sequence ID" value="NZ_BKAG01000002.1"/>
</dbReference>
<dbReference type="GO" id="GO:0022857">
    <property type="term" value="F:transmembrane transporter activity"/>
    <property type="evidence" value="ECO:0007669"/>
    <property type="project" value="InterPro"/>
</dbReference>
<feature type="transmembrane region" description="Helical" evidence="6">
    <location>
        <begin position="64"/>
        <end position="84"/>
    </location>
</feature>
<dbReference type="Proteomes" id="UP000321577">
    <property type="component" value="Unassembled WGS sequence"/>
</dbReference>
<dbReference type="OrthoDB" id="178667at2"/>
<evidence type="ECO:0000256" key="1">
    <source>
        <dbReference type="ARBA" id="ARBA00004651"/>
    </source>
</evidence>
<reference evidence="7 8" key="1">
    <citation type="submission" date="2019-07" db="EMBL/GenBank/DDBJ databases">
        <title>Whole genome shotgun sequence of Brevifollis gellanilyticus NBRC 108608.</title>
        <authorList>
            <person name="Hosoyama A."/>
            <person name="Uohara A."/>
            <person name="Ohji S."/>
            <person name="Ichikawa N."/>
        </authorList>
    </citation>
    <scope>NUCLEOTIDE SEQUENCE [LARGE SCALE GENOMIC DNA]</scope>
    <source>
        <strain evidence="7 8">NBRC 108608</strain>
    </source>
</reference>
<comment type="caution">
    <text evidence="7">The sequence shown here is derived from an EMBL/GenBank/DDBJ whole genome shotgun (WGS) entry which is preliminary data.</text>
</comment>
<dbReference type="PIRSF" id="PIRSF006060">
    <property type="entry name" value="AA_transporter"/>
    <property type="match status" value="1"/>
</dbReference>
<organism evidence="7 8">
    <name type="scientific">Brevifollis gellanilyticus</name>
    <dbReference type="NCBI Taxonomy" id="748831"/>
    <lineage>
        <taxon>Bacteria</taxon>
        <taxon>Pseudomonadati</taxon>
        <taxon>Verrucomicrobiota</taxon>
        <taxon>Verrucomicrobiia</taxon>
        <taxon>Verrucomicrobiales</taxon>
        <taxon>Verrucomicrobiaceae</taxon>
    </lineage>
</organism>
<comment type="subcellular location">
    <subcellularLocation>
        <location evidence="1">Cell membrane</location>
        <topology evidence="1">Multi-pass membrane protein</topology>
    </subcellularLocation>
</comment>
<dbReference type="EMBL" id="BKAG01000002">
    <property type="protein sequence ID" value="GEP41028.1"/>
    <property type="molecule type" value="Genomic_DNA"/>
</dbReference>
<accession>A0A512M2V2</accession>
<protein>
    <submittedName>
        <fullName evidence="7">Amino acid permease</fullName>
    </submittedName>
</protein>
<evidence type="ECO:0000313" key="7">
    <source>
        <dbReference type="EMBL" id="GEP41028.1"/>
    </source>
</evidence>
<proteinExistence type="predicted"/>
<feature type="transmembrane region" description="Helical" evidence="6">
    <location>
        <begin position="169"/>
        <end position="187"/>
    </location>
</feature>
<evidence type="ECO:0000256" key="2">
    <source>
        <dbReference type="ARBA" id="ARBA00022475"/>
    </source>
</evidence>
<dbReference type="GO" id="GO:0005886">
    <property type="term" value="C:plasma membrane"/>
    <property type="evidence" value="ECO:0007669"/>
    <property type="project" value="UniProtKB-SubCell"/>
</dbReference>
<keyword evidence="5 6" id="KW-0472">Membrane</keyword>
<dbReference type="InterPro" id="IPR002293">
    <property type="entry name" value="AA/rel_permease1"/>
</dbReference>
<feature type="transmembrane region" description="Helical" evidence="6">
    <location>
        <begin position="410"/>
        <end position="429"/>
    </location>
</feature>
<feature type="transmembrane region" description="Helical" evidence="6">
    <location>
        <begin position="21"/>
        <end position="44"/>
    </location>
</feature>
<feature type="transmembrane region" description="Helical" evidence="6">
    <location>
        <begin position="435"/>
        <end position="452"/>
    </location>
</feature>
<feature type="transmembrane region" description="Helical" evidence="6">
    <location>
        <begin position="207"/>
        <end position="226"/>
    </location>
</feature>
<sequence length="466" mass="51323">MSQPILPEGHLERRLGPWSATALNMSNMIGVGPFITLPALMATLGGPQSMLGWLAALLITLPDALVWSELGAAMPASGGTYRWLRTGFGAEKWGRLMSFLFIWQLIISGPMEIGSGIIGFAQYLDYLIPGIAENNLRTWKGAAVVLAVVGIVTLLLYRRIGHIAKLTVAVWIGVIATVGAVIVTGALKFDASRAFDFPPNAFDWSWGFMMGLFTGARIGIYDYLGYYDICYVGDEVRDPGRTIPRSVITSLLVVAVLYVGINLSIIGIVPWREFTPMPGQPEPEFAKYVASICLERAWGRPVAIGFTIMLLWTAVACLFALLLGYSRIPYAAARDGTFFGWFGKLHPKGQFPHRSLLLLAGLSAACSFLSLGLVIETLVVLRILIQFIGQIAALVLLRRHQPDMPRPYRVWLYPLPIIIATAGWLAVFWTSEEKRWYALASLGVGVLSYLAWARGTRRWPWADGTE</sequence>
<name>A0A512M2V2_9BACT</name>
<dbReference type="InterPro" id="IPR050367">
    <property type="entry name" value="APC_superfamily"/>
</dbReference>
<dbReference type="Pfam" id="PF13520">
    <property type="entry name" value="AA_permease_2"/>
    <property type="match status" value="1"/>
</dbReference>
<feature type="transmembrane region" description="Helical" evidence="6">
    <location>
        <begin position="381"/>
        <end position="398"/>
    </location>
</feature>
<evidence type="ECO:0000313" key="8">
    <source>
        <dbReference type="Proteomes" id="UP000321577"/>
    </source>
</evidence>
<feature type="transmembrane region" description="Helical" evidence="6">
    <location>
        <begin position="304"/>
        <end position="325"/>
    </location>
</feature>
<evidence type="ECO:0000256" key="4">
    <source>
        <dbReference type="ARBA" id="ARBA00022989"/>
    </source>
</evidence>
<keyword evidence="3 6" id="KW-0812">Transmembrane</keyword>
<evidence type="ECO:0000256" key="6">
    <source>
        <dbReference type="SAM" id="Phobius"/>
    </source>
</evidence>
<keyword evidence="2" id="KW-1003">Cell membrane</keyword>
<dbReference type="AlphaFoldDB" id="A0A512M2V2"/>
<feature type="transmembrane region" description="Helical" evidence="6">
    <location>
        <begin position="247"/>
        <end position="271"/>
    </location>
</feature>
<keyword evidence="4 6" id="KW-1133">Transmembrane helix</keyword>
<feature type="transmembrane region" description="Helical" evidence="6">
    <location>
        <begin position="138"/>
        <end position="157"/>
    </location>
</feature>
<gene>
    <name evidence="7" type="ORF">BGE01nite_03190</name>
</gene>
<dbReference type="Gene3D" id="1.20.1740.10">
    <property type="entry name" value="Amino acid/polyamine transporter I"/>
    <property type="match status" value="1"/>
</dbReference>
<dbReference type="PANTHER" id="PTHR42770:SF7">
    <property type="entry name" value="MEMBRANE PROTEIN"/>
    <property type="match status" value="1"/>
</dbReference>
<dbReference type="PANTHER" id="PTHR42770">
    <property type="entry name" value="AMINO ACID TRANSPORTER-RELATED"/>
    <property type="match status" value="1"/>
</dbReference>
<evidence type="ECO:0000256" key="5">
    <source>
        <dbReference type="ARBA" id="ARBA00023136"/>
    </source>
</evidence>